<gene>
    <name evidence="2" type="primary">ORF86874</name>
    <name evidence="1" type="synonym">ORF86869</name>
</gene>
<organism evidence="2">
    <name type="scientific">Arion vulgaris</name>
    <dbReference type="NCBI Taxonomy" id="1028688"/>
    <lineage>
        <taxon>Eukaryota</taxon>
        <taxon>Metazoa</taxon>
        <taxon>Spiralia</taxon>
        <taxon>Lophotrochozoa</taxon>
        <taxon>Mollusca</taxon>
        <taxon>Gastropoda</taxon>
        <taxon>Heterobranchia</taxon>
        <taxon>Euthyneura</taxon>
        <taxon>Panpulmonata</taxon>
        <taxon>Eupulmonata</taxon>
        <taxon>Stylommatophora</taxon>
        <taxon>Helicina</taxon>
        <taxon>Arionoidea</taxon>
        <taxon>Arionidae</taxon>
        <taxon>Arion</taxon>
    </lineage>
</organism>
<accession>A0A0B7A0J9</accession>
<name>A0A0B7A0J9_9EUPU</name>
<evidence type="ECO:0000313" key="1">
    <source>
        <dbReference type="EMBL" id="CEK73459.1"/>
    </source>
</evidence>
<protein>
    <submittedName>
        <fullName evidence="2">Uncharacterized protein</fullName>
    </submittedName>
</protein>
<dbReference type="EMBL" id="HACG01026595">
    <property type="protein sequence ID" value="CEK73460.1"/>
    <property type="molecule type" value="Transcribed_RNA"/>
</dbReference>
<dbReference type="AlphaFoldDB" id="A0A0B7A0J9"/>
<evidence type="ECO:0000313" key="2">
    <source>
        <dbReference type="EMBL" id="CEK73460.1"/>
    </source>
</evidence>
<dbReference type="EMBL" id="HACG01026594">
    <property type="protein sequence ID" value="CEK73459.1"/>
    <property type="molecule type" value="Transcribed_RNA"/>
</dbReference>
<sequence>MEQFQRNEIQETKLLECSNNVTKMSAFFTTTVVRPSWVMKTVHARDLKK</sequence>
<proteinExistence type="predicted"/>
<reference evidence="2" key="1">
    <citation type="submission" date="2014-12" db="EMBL/GenBank/DDBJ databases">
        <title>Insight into the proteome of Arion vulgaris.</title>
        <authorList>
            <person name="Aradska J."/>
            <person name="Bulat T."/>
            <person name="Smidak R."/>
            <person name="Sarate P."/>
            <person name="Gangsoo J."/>
            <person name="Sialana F."/>
            <person name="Bilban M."/>
            <person name="Lubec G."/>
        </authorList>
    </citation>
    <scope>NUCLEOTIDE SEQUENCE</scope>
    <source>
        <tissue evidence="2">Skin</tissue>
    </source>
</reference>